<reference evidence="8 9" key="1">
    <citation type="submission" date="2012-08" db="EMBL/GenBank/DDBJ databases">
        <title>Oryza genome evolution.</title>
        <authorList>
            <person name="Wing R.A."/>
        </authorList>
    </citation>
    <scope>NUCLEOTIDE SEQUENCE</scope>
</reference>
<sequence length="361" mass="39887">MGSGGTKAYAAVVLIRIMYSGMHVMSKVALDHGMNPLVFLFYRHTTAALVLIPAAFILERRKAKPVTLKIVGKMFVHALYGVTACGDLFNLGLNYASATSSSALYNVQPVRYPHTTECKIMHFNPSLKNLFALCNSMESMKLKKFHGNVKAAGILFCLAGVTVLAFYEGLMFKSFNHRHLFHQSSSSSSAGNTYSKKQWAFGIFLMTLSNILAGLWTVLQGPLIEDTSKLMNTTLQICCASVQAFVVAVAAERDFSKWKLGWNVELGAVIYSVIELLMQRFQGVIVTALSYYMQMWTITKRGPVFLAIIFAGILLIGGLYNVLWGKSMEEKDDMNKIGSDKTGLELPDREAQVLDDDAAKV</sequence>
<evidence type="ECO:0000256" key="2">
    <source>
        <dbReference type="ARBA" id="ARBA00007635"/>
    </source>
</evidence>
<dbReference type="GO" id="GO:0022857">
    <property type="term" value="F:transmembrane transporter activity"/>
    <property type="evidence" value="ECO:0007669"/>
    <property type="project" value="InterPro"/>
</dbReference>
<reference evidence="9" key="2">
    <citation type="submission" date="2013-12" db="EMBL/GenBank/DDBJ databases">
        <authorList>
            <person name="Yu Y."/>
            <person name="Lee S."/>
            <person name="de Baynast K."/>
            <person name="Wissotski M."/>
            <person name="Liu L."/>
            <person name="Talag J."/>
            <person name="Goicoechea J."/>
            <person name="Angelova A."/>
            <person name="Jetty R."/>
            <person name="Kudrna D."/>
            <person name="Golser W."/>
            <person name="Rivera L."/>
            <person name="Zhang J."/>
            <person name="Wing R."/>
        </authorList>
    </citation>
    <scope>NUCLEOTIDE SEQUENCE</scope>
</reference>
<reference evidence="8" key="3">
    <citation type="submission" date="2015-04" db="UniProtKB">
        <authorList>
            <consortium name="EnsemblPlants"/>
        </authorList>
    </citation>
    <scope>IDENTIFICATION</scope>
</reference>
<dbReference type="EnsemblPlants" id="LPERR07G14190.1">
    <property type="protein sequence ID" value="LPERR07G14190.1"/>
    <property type="gene ID" value="LPERR07G14190"/>
</dbReference>
<dbReference type="InterPro" id="IPR000620">
    <property type="entry name" value="EamA_dom"/>
</dbReference>
<keyword evidence="3 6" id="KW-0812">Transmembrane</keyword>
<dbReference type="eggNOG" id="ENOG502R4VT">
    <property type="taxonomic scope" value="Eukaryota"/>
</dbReference>
<dbReference type="GO" id="GO:0016020">
    <property type="term" value="C:membrane"/>
    <property type="evidence" value="ECO:0007669"/>
    <property type="project" value="UniProtKB-SubCell"/>
</dbReference>
<dbReference type="Pfam" id="PF00892">
    <property type="entry name" value="EamA"/>
    <property type="match status" value="1"/>
</dbReference>
<evidence type="ECO:0000256" key="4">
    <source>
        <dbReference type="ARBA" id="ARBA00022989"/>
    </source>
</evidence>
<organism evidence="8 9">
    <name type="scientific">Leersia perrieri</name>
    <dbReference type="NCBI Taxonomy" id="77586"/>
    <lineage>
        <taxon>Eukaryota</taxon>
        <taxon>Viridiplantae</taxon>
        <taxon>Streptophyta</taxon>
        <taxon>Embryophyta</taxon>
        <taxon>Tracheophyta</taxon>
        <taxon>Spermatophyta</taxon>
        <taxon>Magnoliopsida</taxon>
        <taxon>Liliopsida</taxon>
        <taxon>Poales</taxon>
        <taxon>Poaceae</taxon>
        <taxon>BOP clade</taxon>
        <taxon>Oryzoideae</taxon>
        <taxon>Oryzeae</taxon>
        <taxon>Oryzinae</taxon>
        <taxon>Leersia</taxon>
    </lineage>
</organism>
<feature type="transmembrane region" description="Helical" evidence="6">
    <location>
        <begin position="199"/>
        <end position="218"/>
    </location>
</feature>
<dbReference type="Proteomes" id="UP000032180">
    <property type="component" value="Chromosome 7"/>
</dbReference>
<dbReference type="AlphaFoldDB" id="A0A0D9WZM5"/>
<evidence type="ECO:0000256" key="6">
    <source>
        <dbReference type="RuleBase" id="RU363077"/>
    </source>
</evidence>
<dbReference type="STRING" id="77586.A0A0D9WZM5"/>
<evidence type="ECO:0000313" key="8">
    <source>
        <dbReference type="EnsemblPlants" id="LPERR07G14190.1"/>
    </source>
</evidence>
<protein>
    <recommendedName>
        <fullName evidence="6">WAT1-related protein</fullName>
    </recommendedName>
</protein>
<keyword evidence="5 6" id="KW-0472">Membrane</keyword>
<comment type="similarity">
    <text evidence="2 6">Belongs to the drug/metabolite transporter (DMT) superfamily. Plant drug/metabolite exporter (P-DME) (TC 2.A.7.4) family.</text>
</comment>
<name>A0A0D9WZM5_9ORYZ</name>
<comment type="subcellular location">
    <subcellularLocation>
        <location evidence="1 6">Membrane</location>
        <topology evidence="1 6">Multi-pass membrane protein</topology>
    </subcellularLocation>
</comment>
<evidence type="ECO:0000313" key="9">
    <source>
        <dbReference type="Proteomes" id="UP000032180"/>
    </source>
</evidence>
<evidence type="ECO:0000256" key="1">
    <source>
        <dbReference type="ARBA" id="ARBA00004141"/>
    </source>
</evidence>
<feature type="transmembrane region" description="Helical" evidence="6">
    <location>
        <begin position="37"/>
        <end position="58"/>
    </location>
</feature>
<dbReference type="PANTHER" id="PTHR31218">
    <property type="entry name" value="WAT1-RELATED PROTEIN"/>
    <property type="match status" value="1"/>
</dbReference>
<evidence type="ECO:0000259" key="7">
    <source>
        <dbReference type="Pfam" id="PF00892"/>
    </source>
</evidence>
<keyword evidence="9" id="KW-1185">Reference proteome</keyword>
<feature type="transmembrane region" description="Helical" evidence="6">
    <location>
        <begin position="147"/>
        <end position="167"/>
    </location>
</feature>
<accession>A0A0D9WZM5</accession>
<feature type="transmembrane region" description="Helical" evidence="6">
    <location>
        <begin position="304"/>
        <end position="324"/>
    </location>
</feature>
<dbReference type="Gramene" id="LPERR07G14190.1">
    <property type="protein sequence ID" value="LPERR07G14190.1"/>
    <property type="gene ID" value="LPERR07G14190"/>
</dbReference>
<comment type="caution">
    <text evidence="6">Lacks conserved residue(s) required for the propagation of feature annotation.</text>
</comment>
<dbReference type="InterPro" id="IPR030184">
    <property type="entry name" value="WAT1-related"/>
</dbReference>
<evidence type="ECO:0000256" key="5">
    <source>
        <dbReference type="ARBA" id="ARBA00023136"/>
    </source>
</evidence>
<dbReference type="HOGENOM" id="CLU_025359_3_0_1"/>
<proteinExistence type="inferred from homology"/>
<evidence type="ECO:0000256" key="3">
    <source>
        <dbReference type="ARBA" id="ARBA00022692"/>
    </source>
</evidence>
<feature type="domain" description="EamA" evidence="7">
    <location>
        <begin position="8"/>
        <end position="110"/>
    </location>
</feature>
<keyword evidence="4 6" id="KW-1133">Transmembrane helix</keyword>